<dbReference type="Pfam" id="PF19790">
    <property type="entry name" value="DUF6274"/>
    <property type="match status" value="1"/>
</dbReference>
<reference evidence="3" key="1">
    <citation type="submission" date="2018-07" db="EMBL/GenBank/DDBJ databases">
        <authorList>
            <person name="Zhao J."/>
        </authorList>
    </citation>
    <scope>NUCLEOTIDE SEQUENCE [LARGE SCALE GENOMIC DNA]</scope>
    <source>
        <strain evidence="3">GSSD-12</strain>
    </source>
</reference>
<dbReference type="OrthoDB" id="4328887at2"/>
<gene>
    <name evidence="2" type="ORF">DVK44_14720</name>
</gene>
<evidence type="ECO:0000313" key="3">
    <source>
        <dbReference type="Proteomes" id="UP000253868"/>
    </source>
</evidence>
<keyword evidence="3" id="KW-1185">Reference proteome</keyword>
<dbReference type="Proteomes" id="UP000253868">
    <property type="component" value="Chromosome"/>
</dbReference>
<proteinExistence type="predicted"/>
<evidence type="ECO:0000313" key="2">
    <source>
        <dbReference type="EMBL" id="AXG78750.1"/>
    </source>
</evidence>
<feature type="region of interest" description="Disordered" evidence="1">
    <location>
        <begin position="1"/>
        <end position="27"/>
    </location>
</feature>
<dbReference type="EMBL" id="CP031194">
    <property type="protein sequence ID" value="AXG78750.1"/>
    <property type="molecule type" value="Genomic_DNA"/>
</dbReference>
<sequence length="100" mass="10823">MVHMTVSTTDPSAGQTGPVSRERPQRPLRHETGALLRAHLAAASGHPHRTGHCPICYRLQRLAMESAAGDDPFNGELFTTELFKKNAADRLSDGQYPSAG</sequence>
<dbReference type="KEGG" id="spad:DVK44_14720"/>
<protein>
    <submittedName>
        <fullName evidence="2">Uncharacterized protein</fullName>
    </submittedName>
</protein>
<dbReference type="InterPro" id="IPR046241">
    <property type="entry name" value="DUF6274"/>
</dbReference>
<dbReference type="AlphaFoldDB" id="A0A345HPX6"/>
<feature type="compositionally biased region" description="Polar residues" evidence="1">
    <location>
        <begin position="1"/>
        <end position="18"/>
    </location>
</feature>
<evidence type="ECO:0000256" key="1">
    <source>
        <dbReference type="SAM" id="MobiDB-lite"/>
    </source>
</evidence>
<organism evidence="2 3">
    <name type="scientific">Streptomyces paludis</name>
    <dbReference type="NCBI Taxonomy" id="2282738"/>
    <lineage>
        <taxon>Bacteria</taxon>
        <taxon>Bacillati</taxon>
        <taxon>Actinomycetota</taxon>
        <taxon>Actinomycetes</taxon>
        <taxon>Kitasatosporales</taxon>
        <taxon>Streptomycetaceae</taxon>
        <taxon>Streptomyces</taxon>
    </lineage>
</organism>
<name>A0A345HPX6_9ACTN</name>
<accession>A0A345HPX6</accession>